<proteinExistence type="predicted"/>
<reference evidence="2 3" key="1">
    <citation type="submission" date="2018-11" db="EMBL/GenBank/DDBJ databases">
        <title>Draft genome sequence of Ferruginibacter sp. BO-59.</title>
        <authorList>
            <person name="Im W.T."/>
        </authorList>
    </citation>
    <scope>NUCLEOTIDE SEQUENCE [LARGE SCALE GENOMIC DNA]</scope>
    <source>
        <strain evidence="2 3">BO-59</strain>
    </source>
</reference>
<dbReference type="OrthoDB" id="9815829at2"/>
<evidence type="ECO:0000313" key="3">
    <source>
        <dbReference type="Proteomes" id="UP000267223"/>
    </source>
</evidence>
<dbReference type="RefSeq" id="WP_123122597.1">
    <property type="nucleotide sequence ID" value="NZ_RJJR01000026.1"/>
</dbReference>
<evidence type="ECO:0000313" key="2">
    <source>
        <dbReference type="EMBL" id="RNI32181.1"/>
    </source>
</evidence>
<name>A0A3M9N311_9BACT</name>
<dbReference type="EMBL" id="RJJR01000026">
    <property type="protein sequence ID" value="RNI32181.1"/>
    <property type="molecule type" value="Genomic_DNA"/>
</dbReference>
<dbReference type="InterPro" id="IPR029044">
    <property type="entry name" value="Nucleotide-diphossugar_trans"/>
</dbReference>
<dbReference type="AlphaFoldDB" id="A0A3M9N311"/>
<dbReference type="GO" id="GO:0016758">
    <property type="term" value="F:hexosyltransferase activity"/>
    <property type="evidence" value="ECO:0007669"/>
    <property type="project" value="UniProtKB-ARBA"/>
</dbReference>
<accession>A0A3M9N311</accession>
<protein>
    <submittedName>
        <fullName evidence="2">Glycosyltransferase family 2 protein</fullName>
    </submittedName>
</protein>
<dbReference type="PANTHER" id="PTHR22916:SF3">
    <property type="entry name" value="UDP-GLCNAC:BETAGAL BETA-1,3-N-ACETYLGLUCOSAMINYLTRANSFERASE-LIKE PROTEIN 1"/>
    <property type="match status" value="1"/>
</dbReference>
<dbReference type="Pfam" id="PF00535">
    <property type="entry name" value="Glycos_transf_2"/>
    <property type="match status" value="1"/>
</dbReference>
<comment type="caution">
    <text evidence="2">The sequence shown here is derived from an EMBL/GenBank/DDBJ whole genome shotgun (WGS) entry which is preliminary data.</text>
</comment>
<feature type="domain" description="Glycosyltransferase 2-like" evidence="1">
    <location>
        <begin position="8"/>
        <end position="167"/>
    </location>
</feature>
<dbReference type="Proteomes" id="UP000267223">
    <property type="component" value="Unassembled WGS sequence"/>
</dbReference>
<sequence length="279" mass="32238">MNGVPIVTVLMTAYNREQFIAEAIESVLASTYQDWELIIVDDGSKDDTLAIAQSYAANDGRIKLYVNEKNLGDYPNRNKAASLATGKYLKFLDSDDRIYPGALHSMVNYMEAFGVEWGLGIYHNTFEIPGPLKLDAGGAYRYHYFNQPIFFATPGEAIFTAKAFREVGGFASERMISDFDMWHKLALNFPMVLMPGKLIWIRTHEGQEMTDRSRYAVKYEKIKLKYLTNKHAPLTRIEISKIKKMRRNTAFKIFVKKMLQFKFKAAMPRFRVFWFYLGH</sequence>
<keyword evidence="3" id="KW-1185">Reference proteome</keyword>
<dbReference type="InterPro" id="IPR001173">
    <property type="entry name" value="Glyco_trans_2-like"/>
</dbReference>
<dbReference type="PANTHER" id="PTHR22916">
    <property type="entry name" value="GLYCOSYLTRANSFERASE"/>
    <property type="match status" value="1"/>
</dbReference>
<gene>
    <name evidence="2" type="ORF">EFY79_20320</name>
</gene>
<dbReference type="Gene3D" id="3.90.550.10">
    <property type="entry name" value="Spore Coat Polysaccharide Biosynthesis Protein SpsA, Chain A"/>
    <property type="match status" value="1"/>
</dbReference>
<dbReference type="CDD" id="cd00761">
    <property type="entry name" value="Glyco_tranf_GTA_type"/>
    <property type="match status" value="1"/>
</dbReference>
<evidence type="ECO:0000259" key="1">
    <source>
        <dbReference type="Pfam" id="PF00535"/>
    </source>
</evidence>
<organism evidence="2 3">
    <name type="scientific">Hanamia caeni</name>
    <dbReference type="NCBI Taxonomy" id="2294116"/>
    <lineage>
        <taxon>Bacteria</taxon>
        <taxon>Pseudomonadati</taxon>
        <taxon>Bacteroidota</taxon>
        <taxon>Chitinophagia</taxon>
        <taxon>Chitinophagales</taxon>
        <taxon>Chitinophagaceae</taxon>
        <taxon>Hanamia</taxon>
    </lineage>
</organism>
<dbReference type="SUPFAM" id="SSF53448">
    <property type="entry name" value="Nucleotide-diphospho-sugar transferases"/>
    <property type="match status" value="1"/>
</dbReference>
<keyword evidence="2" id="KW-0808">Transferase</keyword>